<dbReference type="Gene3D" id="3.40.50.720">
    <property type="entry name" value="NAD(P)-binding Rossmann-like Domain"/>
    <property type="match status" value="1"/>
</dbReference>
<dbReference type="STRING" id="1196081.A0A364KXT0"/>
<dbReference type="Proteomes" id="UP000249363">
    <property type="component" value="Unassembled WGS sequence"/>
</dbReference>
<evidence type="ECO:0000256" key="2">
    <source>
        <dbReference type="ARBA" id="ARBA00022857"/>
    </source>
</evidence>
<keyword evidence="3" id="KW-0560">Oxidoreductase</keyword>
<dbReference type="OrthoDB" id="1933717at2759"/>
<dbReference type="PROSITE" id="PS00061">
    <property type="entry name" value="ADH_SHORT"/>
    <property type="match status" value="1"/>
</dbReference>
<gene>
    <name evidence="5" type="ORF">BHQ10_004374</name>
</gene>
<evidence type="ECO:0000313" key="5">
    <source>
        <dbReference type="EMBL" id="RAO68362.1"/>
    </source>
</evidence>
<dbReference type="GO" id="GO:0016491">
    <property type="term" value="F:oxidoreductase activity"/>
    <property type="evidence" value="ECO:0007669"/>
    <property type="project" value="UniProtKB-KW"/>
</dbReference>
<evidence type="ECO:0000256" key="4">
    <source>
        <dbReference type="SAM" id="MobiDB-lite"/>
    </source>
</evidence>
<dbReference type="InterPro" id="IPR020904">
    <property type="entry name" value="Sc_DH/Rdtase_CS"/>
</dbReference>
<sequence>MMQSPFTLRTDVYPAISPTILSGTLTGKNALVTGSGRGIGREISIALAKAGASVAITGRTAQEVESTTREVSELISPKHENTGEGDAGKQQQPQQQKVVGITADVLDRKDQERLIREFHTQLGQIDILILNAGSNVFMPFHLTEADGWWDIMELNVRAPVELTRLVVPEMMQRNSGTIVYTSSRAATANLPWTTSYNCAKTAITRFAGTLQAELEQVQKIENKFDRNEIQLFSIHPGEIETKLHQTGFPEKTKQEAPYVIEHMEALGKKRPHFQGALPAWTCVWLCAGKGEELKGAYVDCTRDVEEQAAAVRTK</sequence>
<dbReference type="EMBL" id="MIKG01000007">
    <property type="protein sequence ID" value="RAO68362.1"/>
    <property type="molecule type" value="Genomic_DNA"/>
</dbReference>
<feature type="compositionally biased region" description="Basic and acidic residues" evidence="4">
    <location>
        <begin position="66"/>
        <end position="82"/>
    </location>
</feature>
<dbReference type="GeneID" id="63793590"/>
<dbReference type="InterPro" id="IPR002347">
    <property type="entry name" value="SDR_fam"/>
</dbReference>
<dbReference type="PANTHER" id="PTHR42901">
    <property type="entry name" value="ALCOHOL DEHYDROGENASE"/>
    <property type="match status" value="1"/>
</dbReference>
<evidence type="ECO:0000256" key="1">
    <source>
        <dbReference type="ARBA" id="ARBA00006484"/>
    </source>
</evidence>
<organism evidence="5 6">
    <name type="scientific">Talaromyces amestolkiae</name>
    <dbReference type="NCBI Taxonomy" id="1196081"/>
    <lineage>
        <taxon>Eukaryota</taxon>
        <taxon>Fungi</taxon>
        <taxon>Dikarya</taxon>
        <taxon>Ascomycota</taxon>
        <taxon>Pezizomycotina</taxon>
        <taxon>Eurotiomycetes</taxon>
        <taxon>Eurotiomycetidae</taxon>
        <taxon>Eurotiales</taxon>
        <taxon>Trichocomaceae</taxon>
        <taxon>Talaromyces</taxon>
        <taxon>Talaromyces sect. Talaromyces</taxon>
    </lineage>
</organism>
<evidence type="ECO:0000256" key="3">
    <source>
        <dbReference type="ARBA" id="ARBA00023002"/>
    </source>
</evidence>
<protein>
    <submittedName>
        <fullName evidence="5">Uncharacterized protein</fullName>
    </submittedName>
</protein>
<keyword evidence="2" id="KW-0521">NADP</keyword>
<comment type="similarity">
    <text evidence="1">Belongs to the short-chain dehydrogenases/reductases (SDR) family.</text>
</comment>
<dbReference type="SUPFAM" id="SSF51735">
    <property type="entry name" value="NAD(P)-binding Rossmann-fold domains"/>
    <property type="match status" value="1"/>
</dbReference>
<comment type="caution">
    <text evidence="5">The sequence shown here is derived from an EMBL/GenBank/DDBJ whole genome shotgun (WGS) entry which is preliminary data.</text>
</comment>
<dbReference type="PANTHER" id="PTHR42901:SF1">
    <property type="entry name" value="ALCOHOL DEHYDROGENASE"/>
    <property type="match status" value="1"/>
</dbReference>
<proteinExistence type="inferred from homology"/>
<dbReference type="Pfam" id="PF00106">
    <property type="entry name" value="adh_short"/>
    <property type="match status" value="2"/>
</dbReference>
<evidence type="ECO:0000313" key="6">
    <source>
        <dbReference type="Proteomes" id="UP000249363"/>
    </source>
</evidence>
<dbReference type="RefSeq" id="XP_040732878.1">
    <property type="nucleotide sequence ID" value="XM_040876733.1"/>
</dbReference>
<accession>A0A364KXT0</accession>
<keyword evidence="6" id="KW-1185">Reference proteome</keyword>
<dbReference type="PRINTS" id="PR00081">
    <property type="entry name" value="GDHRDH"/>
</dbReference>
<feature type="region of interest" description="Disordered" evidence="4">
    <location>
        <begin position="61"/>
        <end position="97"/>
    </location>
</feature>
<dbReference type="AlphaFoldDB" id="A0A364KXT0"/>
<reference evidence="5 6" key="1">
    <citation type="journal article" date="2017" name="Biotechnol. Biofuels">
        <title>Differential beta-glucosidase expression as a function of carbon source availability in Talaromyces amestolkiae: a genomic and proteomic approach.</title>
        <authorList>
            <person name="de Eugenio L.I."/>
            <person name="Mendez-Liter J.A."/>
            <person name="Nieto-Dominguez M."/>
            <person name="Alonso L."/>
            <person name="Gil-Munoz J."/>
            <person name="Barriuso J."/>
            <person name="Prieto A."/>
            <person name="Martinez M.J."/>
        </authorList>
    </citation>
    <scope>NUCLEOTIDE SEQUENCE [LARGE SCALE GENOMIC DNA]</scope>
    <source>
        <strain evidence="5 6">CIB</strain>
    </source>
</reference>
<dbReference type="CDD" id="cd05233">
    <property type="entry name" value="SDR_c"/>
    <property type="match status" value="1"/>
</dbReference>
<name>A0A364KXT0_TALAM</name>
<dbReference type="InterPro" id="IPR036291">
    <property type="entry name" value="NAD(P)-bd_dom_sf"/>
</dbReference>